<name>A0AAV4S8K2_CAEEX</name>
<reference evidence="1 2" key="1">
    <citation type="submission" date="2021-06" db="EMBL/GenBank/DDBJ databases">
        <title>Caerostris extrusa draft genome.</title>
        <authorList>
            <person name="Kono N."/>
            <person name="Arakawa K."/>
        </authorList>
    </citation>
    <scope>NUCLEOTIDE SEQUENCE [LARGE SCALE GENOMIC DNA]</scope>
</reference>
<evidence type="ECO:0000313" key="2">
    <source>
        <dbReference type="Proteomes" id="UP001054945"/>
    </source>
</evidence>
<evidence type="ECO:0000313" key="1">
    <source>
        <dbReference type="EMBL" id="GIY30553.1"/>
    </source>
</evidence>
<comment type="caution">
    <text evidence="1">The sequence shown here is derived from an EMBL/GenBank/DDBJ whole genome shotgun (WGS) entry which is preliminary data.</text>
</comment>
<proteinExistence type="predicted"/>
<gene>
    <name evidence="1" type="ORF">CEXT_625451</name>
</gene>
<sequence length="183" mass="20841">MRLHYLSPEKSPKHSLPVIICHAMGLQQRRMGEKWHFQSWLVAMGFIKRDAATQCDCFEDMFDLSPTPSGFRISPVNGMFFNRVRENKISVFIRTPQTLLRISLCQKGIENQKRGNNCLKNETLIRSRCEQVLKNSQRFVLMGKRVSGYGNSQGAALIFGNGSECIFCFFAVVVSGVLERSDK</sequence>
<accession>A0AAV4S8K2</accession>
<protein>
    <submittedName>
        <fullName evidence="1">Uncharacterized protein</fullName>
    </submittedName>
</protein>
<dbReference type="EMBL" id="BPLR01009246">
    <property type="protein sequence ID" value="GIY30553.1"/>
    <property type="molecule type" value="Genomic_DNA"/>
</dbReference>
<organism evidence="1 2">
    <name type="scientific">Caerostris extrusa</name>
    <name type="common">Bark spider</name>
    <name type="synonym">Caerostris bankana</name>
    <dbReference type="NCBI Taxonomy" id="172846"/>
    <lineage>
        <taxon>Eukaryota</taxon>
        <taxon>Metazoa</taxon>
        <taxon>Ecdysozoa</taxon>
        <taxon>Arthropoda</taxon>
        <taxon>Chelicerata</taxon>
        <taxon>Arachnida</taxon>
        <taxon>Araneae</taxon>
        <taxon>Araneomorphae</taxon>
        <taxon>Entelegynae</taxon>
        <taxon>Araneoidea</taxon>
        <taxon>Araneidae</taxon>
        <taxon>Caerostris</taxon>
    </lineage>
</organism>
<dbReference type="AlphaFoldDB" id="A0AAV4S8K2"/>
<dbReference type="Proteomes" id="UP001054945">
    <property type="component" value="Unassembled WGS sequence"/>
</dbReference>
<keyword evidence="2" id="KW-1185">Reference proteome</keyword>